<feature type="region of interest" description="Disordered" evidence="1">
    <location>
        <begin position="27"/>
        <end position="108"/>
    </location>
</feature>
<feature type="compositionally biased region" description="Basic and acidic residues" evidence="1">
    <location>
        <begin position="51"/>
        <end position="66"/>
    </location>
</feature>
<evidence type="ECO:0000313" key="3">
    <source>
        <dbReference type="EMBL" id="KAF4949792.1"/>
    </source>
</evidence>
<protein>
    <recommendedName>
        <fullName evidence="2">JmjC domain-containing protein</fullName>
    </recommendedName>
</protein>
<sequence>MPSCEQKRLFSSFAAVAFSPFRSDHLTKSGEQSALEKAANISSGRYQPAAVREEQSTTSHEHHIGDEQSPTDTQRESETSDSESLATGNKGHVTVSTSESKPPIDWPQSIAKCKRPTIAEATRFFEDTIQQPPLRIIPYYVGRANIPHLTPLDPGPLVTEDSDYTDIHREYHHLGPHLSGNRMHCEDNTYREQIDGKTLKIAIHHIEKFDEFIKANWRGKDCNQAVGHQNLLIPPSMLNAEGIDYQVSVIRCGEAESTEPGQQHQIINYGYCAARSMNYLNPDDLFDPKLATHCSQCGLQPHAQENDASVDTTPSEVAPEQVASIRKRKADSQLSTVPSKTTRVRILN</sequence>
<keyword evidence="4" id="KW-1185">Reference proteome</keyword>
<accession>A0A8H4T1P4</accession>
<feature type="region of interest" description="Disordered" evidence="1">
    <location>
        <begin position="325"/>
        <end position="348"/>
    </location>
</feature>
<dbReference type="Pfam" id="PF02373">
    <property type="entry name" value="JmjC"/>
    <property type="match status" value="1"/>
</dbReference>
<organism evidence="3 4">
    <name type="scientific">Fusarium sarcochroum</name>
    <dbReference type="NCBI Taxonomy" id="1208366"/>
    <lineage>
        <taxon>Eukaryota</taxon>
        <taxon>Fungi</taxon>
        <taxon>Dikarya</taxon>
        <taxon>Ascomycota</taxon>
        <taxon>Pezizomycotina</taxon>
        <taxon>Sordariomycetes</taxon>
        <taxon>Hypocreomycetidae</taxon>
        <taxon>Hypocreales</taxon>
        <taxon>Nectriaceae</taxon>
        <taxon>Fusarium</taxon>
        <taxon>Fusarium lateritium species complex</taxon>
    </lineage>
</organism>
<dbReference type="EMBL" id="JABEXW010000995">
    <property type="protein sequence ID" value="KAF4949792.1"/>
    <property type="molecule type" value="Genomic_DNA"/>
</dbReference>
<comment type="caution">
    <text evidence="3">The sequence shown here is derived from an EMBL/GenBank/DDBJ whole genome shotgun (WGS) entry which is preliminary data.</text>
</comment>
<feature type="compositionally biased region" description="Polar residues" evidence="1">
    <location>
        <begin position="332"/>
        <end position="341"/>
    </location>
</feature>
<evidence type="ECO:0000259" key="2">
    <source>
        <dbReference type="Pfam" id="PF02373"/>
    </source>
</evidence>
<gene>
    <name evidence="3" type="ORF">FSARC_13395</name>
</gene>
<dbReference type="AlphaFoldDB" id="A0A8H4T1P4"/>
<feature type="domain" description="JmjC" evidence="2">
    <location>
        <begin position="175"/>
        <end position="278"/>
    </location>
</feature>
<dbReference type="OrthoDB" id="1678912at2759"/>
<dbReference type="InterPro" id="IPR003347">
    <property type="entry name" value="JmjC_dom"/>
</dbReference>
<evidence type="ECO:0000256" key="1">
    <source>
        <dbReference type="SAM" id="MobiDB-lite"/>
    </source>
</evidence>
<evidence type="ECO:0000313" key="4">
    <source>
        <dbReference type="Proteomes" id="UP000622797"/>
    </source>
</evidence>
<reference evidence="3" key="1">
    <citation type="journal article" date="2020" name="BMC Genomics">
        <title>Correction to: Identification and distribution of gene clusters required for synthesis of sphingolipid metabolism inhibitors in diverse species of the filamentous fungus Fusarium.</title>
        <authorList>
            <person name="Kim H.S."/>
            <person name="Lohmar J.M."/>
            <person name="Busman M."/>
            <person name="Brown D.W."/>
            <person name="Naumann T.A."/>
            <person name="Divon H.H."/>
            <person name="Lysoe E."/>
            <person name="Uhlig S."/>
            <person name="Proctor R.H."/>
        </authorList>
    </citation>
    <scope>NUCLEOTIDE SEQUENCE</scope>
    <source>
        <strain evidence="3">NRRL 20472</strain>
    </source>
</reference>
<name>A0A8H4T1P4_9HYPO</name>
<reference evidence="3" key="2">
    <citation type="submission" date="2020-05" db="EMBL/GenBank/DDBJ databases">
        <authorList>
            <person name="Kim H.-S."/>
            <person name="Proctor R.H."/>
            <person name="Brown D.W."/>
        </authorList>
    </citation>
    <scope>NUCLEOTIDE SEQUENCE</scope>
    <source>
        <strain evidence="3">NRRL 20472</strain>
    </source>
</reference>
<dbReference type="Proteomes" id="UP000622797">
    <property type="component" value="Unassembled WGS sequence"/>
</dbReference>
<dbReference type="Gene3D" id="2.60.120.650">
    <property type="entry name" value="Cupin"/>
    <property type="match status" value="1"/>
</dbReference>
<proteinExistence type="predicted"/>